<name>A0A9C6DTP8_9MUSC</name>
<reference evidence="9" key="1">
    <citation type="submission" date="2025-08" db="UniProtKB">
        <authorList>
            <consortium name="RefSeq"/>
        </authorList>
    </citation>
    <scope>IDENTIFICATION</scope>
    <source>
        <tissue evidence="9">Whole body pupa</tissue>
    </source>
</reference>
<feature type="compositionally biased region" description="Polar residues" evidence="7">
    <location>
        <begin position="110"/>
        <end position="128"/>
    </location>
</feature>
<sequence>MSDSDTMRTPGPLRAPFPGGVPPRPVAGTIRPTGGPAAGPVRAGLPPPLRPNDSRVNVLMASGAQPRPVGPPQIRNATPSQINNLGPMSPPSQGGARAEGTFSWPPSAPGQPTQNRPQNVYPGNQQTRPPYARPSGIGPLSQPSASRPQFQSQPPQQQKQSPQQGQAQPERQSSSLSNNDDEDVIMGQAVTPLKSATPKTDPMGPSTLIEEAEPIEMKEIQELSPITKTSDLSLTSPESISNEKPLKKLSIETSKNDLNIEKLKKVEIYQGDNDSGVDESTQEKERHGPGSPSSPVKTPTSVSSKPEKSAASRPPSTTPSNKSTKSRSTSRNRLVLKTPEPEPNKKVPMNKIQVGHAPSPNLKAVRSKIGSLDNASYKPGGGNVKIETKKVEIKATPRIEAKNDKYAPKGGDKKIISTKLQWNAKSKIGSLENAHHKPGGGDKKIETIKTEFKEKAKPKVGSKDNVKHVPGGGDIKIQTQKIDIKAQSKVGSMDNVKHKPGGGGRKIFDDKDYLKNVEHGVSLASPPSQPTQGRLIATIHLEFGLCNSDCVCTEIFNSLFNHNNRNNCK</sequence>
<dbReference type="PROSITE" id="PS00229">
    <property type="entry name" value="TAU_MAP_1"/>
    <property type="match status" value="2"/>
</dbReference>
<keyword evidence="2 6" id="KW-0963">Cytoplasm</keyword>
<feature type="compositionally biased region" description="Low complexity" evidence="7">
    <location>
        <begin position="289"/>
        <end position="304"/>
    </location>
</feature>
<dbReference type="PANTHER" id="PTHR11501:SF18">
    <property type="entry name" value="MICROTUBULE-ASSOCIATED PROTEIN"/>
    <property type="match status" value="1"/>
</dbReference>
<keyword evidence="6" id="KW-0493">Microtubule</keyword>
<evidence type="ECO:0000256" key="5">
    <source>
        <dbReference type="ARBA" id="ARBA00023212"/>
    </source>
</evidence>
<evidence type="ECO:0000256" key="2">
    <source>
        <dbReference type="ARBA" id="ARBA00022490"/>
    </source>
</evidence>
<dbReference type="GO" id="GO:0008017">
    <property type="term" value="F:microtubule binding"/>
    <property type="evidence" value="ECO:0007669"/>
    <property type="project" value="InterPro"/>
</dbReference>
<keyword evidence="3" id="KW-0597">Phosphoprotein</keyword>
<gene>
    <name evidence="9" type="primary">LOC119638762</name>
</gene>
<dbReference type="Proteomes" id="UP000092443">
    <property type="component" value="Unplaced"/>
</dbReference>
<evidence type="ECO:0000313" key="9">
    <source>
        <dbReference type="RefSeq" id="XP_037891680.1"/>
    </source>
</evidence>
<evidence type="ECO:0000256" key="3">
    <source>
        <dbReference type="ARBA" id="ARBA00022553"/>
    </source>
</evidence>
<feature type="compositionally biased region" description="Polar residues" evidence="7">
    <location>
        <begin position="75"/>
        <end position="86"/>
    </location>
</feature>
<dbReference type="GO" id="GO:0043005">
    <property type="term" value="C:neuron projection"/>
    <property type="evidence" value="ECO:0007669"/>
    <property type="project" value="TreeGrafter"/>
</dbReference>
<comment type="subcellular location">
    <subcellularLocation>
        <location evidence="1 6">Cytoplasm</location>
        <location evidence="1 6">Cytoskeleton</location>
    </subcellularLocation>
</comment>
<dbReference type="InterPro" id="IPR001084">
    <property type="entry name" value="MAP_tubulin-bd_rpt"/>
</dbReference>
<evidence type="ECO:0000313" key="8">
    <source>
        <dbReference type="Proteomes" id="UP000092443"/>
    </source>
</evidence>
<accession>A0A9C6DTP8</accession>
<feature type="compositionally biased region" description="Low complexity" evidence="7">
    <location>
        <begin position="311"/>
        <end position="323"/>
    </location>
</feature>
<keyword evidence="5 6" id="KW-0206">Cytoskeleton</keyword>
<dbReference type="RefSeq" id="XP_037891680.1">
    <property type="nucleotide sequence ID" value="XM_038035752.1"/>
</dbReference>
<keyword evidence="8" id="KW-1185">Reference proteome</keyword>
<dbReference type="GO" id="GO:0005874">
    <property type="term" value="C:microtubule"/>
    <property type="evidence" value="ECO:0007669"/>
    <property type="project" value="UniProtKB-KW"/>
</dbReference>
<dbReference type="PANTHER" id="PTHR11501">
    <property type="entry name" value="MICROTUBULE-ASSOCIATED PROTEIN"/>
    <property type="match status" value="1"/>
</dbReference>
<evidence type="ECO:0000256" key="6">
    <source>
        <dbReference type="RuleBase" id="RU000686"/>
    </source>
</evidence>
<dbReference type="AlphaFoldDB" id="A0A9C6DTP8"/>
<proteinExistence type="predicted"/>
<dbReference type="GeneID" id="119638762"/>
<protein>
    <recommendedName>
        <fullName evidence="6">Microtubule-associated protein</fullName>
    </recommendedName>
</protein>
<dbReference type="GO" id="GO:0031175">
    <property type="term" value="P:neuron projection development"/>
    <property type="evidence" value="ECO:0007669"/>
    <property type="project" value="TreeGrafter"/>
</dbReference>
<feature type="compositionally biased region" description="Pro residues" evidence="7">
    <location>
        <begin position="13"/>
        <end position="25"/>
    </location>
</feature>
<feature type="compositionally biased region" description="Polar residues" evidence="7">
    <location>
        <begin position="224"/>
        <end position="242"/>
    </location>
</feature>
<dbReference type="InterPro" id="IPR027324">
    <property type="entry name" value="MAP2/MAP4/Tau"/>
</dbReference>
<dbReference type="Pfam" id="PF00418">
    <property type="entry name" value="Tubulin-binding"/>
    <property type="match status" value="4"/>
</dbReference>
<feature type="compositionally biased region" description="Low complexity" evidence="7">
    <location>
        <begin position="141"/>
        <end position="174"/>
    </location>
</feature>
<evidence type="ECO:0000256" key="7">
    <source>
        <dbReference type="SAM" id="MobiDB-lite"/>
    </source>
</evidence>
<feature type="compositionally biased region" description="Basic and acidic residues" evidence="7">
    <location>
        <begin position="244"/>
        <end position="267"/>
    </location>
</feature>
<evidence type="ECO:0000256" key="4">
    <source>
        <dbReference type="ARBA" id="ARBA00022737"/>
    </source>
</evidence>
<evidence type="ECO:0000256" key="1">
    <source>
        <dbReference type="ARBA" id="ARBA00004245"/>
    </source>
</evidence>
<dbReference type="PROSITE" id="PS51491">
    <property type="entry name" value="TAU_MAP_2"/>
    <property type="match status" value="4"/>
</dbReference>
<organism evidence="8 9">
    <name type="scientific">Glossina fuscipes</name>
    <dbReference type="NCBI Taxonomy" id="7396"/>
    <lineage>
        <taxon>Eukaryota</taxon>
        <taxon>Metazoa</taxon>
        <taxon>Ecdysozoa</taxon>
        <taxon>Arthropoda</taxon>
        <taxon>Hexapoda</taxon>
        <taxon>Insecta</taxon>
        <taxon>Pterygota</taxon>
        <taxon>Neoptera</taxon>
        <taxon>Endopterygota</taxon>
        <taxon>Diptera</taxon>
        <taxon>Brachycera</taxon>
        <taxon>Muscomorpha</taxon>
        <taxon>Hippoboscoidea</taxon>
        <taxon>Glossinidae</taxon>
        <taxon>Glossina</taxon>
    </lineage>
</organism>
<feature type="region of interest" description="Disordered" evidence="7">
    <location>
        <begin position="1"/>
        <end position="361"/>
    </location>
</feature>
<keyword evidence="4" id="KW-0677">Repeat</keyword>
<dbReference type="GO" id="GO:0000226">
    <property type="term" value="P:microtubule cytoskeleton organization"/>
    <property type="evidence" value="ECO:0007669"/>
    <property type="project" value="TreeGrafter"/>
</dbReference>